<organism evidence="1">
    <name type="scientific">uncultured Chloroflexia bacterium</name>
    <dbReference type="NCBI Taxonomy" id="1672391"/>
    <lineage>
        <taxon>Bacteria</taxon>
        <taxon>Bacillati</taxon>
        <taxon>Chloroflexota</taxon>
        <taxon>Chloroflexia</taxon>
        <taxon>environmental samples</taxon>
    </lineage>
</organism>
<dbReference type="EMBL" id="CADCTR010002700">
    <property type="protein sequence ID" value="CAA9366591.1"/>
    <property type="molecule type" value="Genomic_DNA"/>
</dbReference>
<gene>
    <name evidence="1" type="ORF">AVDCRST_MAG93-8023</name>
</gene>
<reference evidence="1" key="1">
    <citation type="submission" date="2020-02" db="EMBL/GenBank/DDBJ databases">
        <authorList>
            <person name="Meier V. D."/>
        </authorList>
    </citation>
    <scope>NUCLEOTIDE SEQUENCE</scope>
    <source>
        <strain evidence="1">AVDCRST_MAG93</strain>
    </source>
</reference>
<sequence>MLCKIIWNVHHQARPQVLRFGWLSGLLLSCVPTNHQRATLLRSCSRYHVQHVPKVSEQRRGTYVYWIERRSDLMRTYRTGLSGTTCVREVG</sequence>
<protein>
    <submittedName>
        <fullName evidence="1">Uncharacterized protein</fullName>
    </submittedName>
</protein>
<dbReference type="AlphaFoldDB" id="A0A6J4MU31"/>
<proteinExistence type="predicted"/>
<name>A0A6J4MU31_9CHLR</name>
<accession>A0A6J4MU31</accession>
<evidence type="ECO:0000313" key="1">
    <source>
        <dbReference type="EMBL" id="CAA9366591.1"/>
    </source>
</evidence>
<dbReference type="PROSITE" id="PS51257">
    <property type="entry name" value="PROKAR_LIPOPROTEIN"/>
    <property type="match status" value="1"/>
</dbReference>